<dbReference type="EMBL" id="CAJQUM010000001">
    <property type="protein sequence ID" value="CAG4883246.1"/>
    <property type="molecule type" value="Genomic_DNA"/>
</dbReference>
<dbReference type="RefSeq" id="WP_220635228.1">
    <property type="nucleotide sequence ID" value="NZ_CAJQUM010000001.1"/>
</dbReference>
<keyword evidence="2" id="KW-1185">Reference proteome</keyword>
<comment type="caution">
    <text evidence="1">The sequence shown here is derived from an EMBL/GenBank/DDBJ whole genome shotgun (WGS) entry which is preliminary data.</text>
</comment>
<accession>A0A916J3E9</accession>
<evidence type="ECO:0008006" key="3">
    <source>
        <dbReference type="Google" id="ProtNLM"/>
    </source>
</evidence>
<gene>
    <name evidence="1" type="ORF">GTOL_11128</name>
</gene>
<name>A0A916J3E9_9PROT</name>
<protein>
    <recommendedName>
        <fullName evidence="3">MobA-like NTP transferase domain-containing protein</fullName>
    </recommendedName>
</protein>
<sequence length="55" mass="5640">MSGHTVIVGILLAAGAASRFGSGKLIAELPDGCSVGEVACAALRPAAYFLNCRFW</sequence>
<reference evidence="1" key="1">
    <citation type="submission" date="2021-04" db="EMBL/GenBank/DDBJ databases">
        <authorList>
            <person name="Hornung B."/>
        </authorList>
    </citation>
    <scope>NUCLEOTIDE SEQUENCE</scope>
    <source>
        <strain evidence="1">G5G6</strain>
    </source>
</reference>
<dbReference type="Proteomes" id="UP000742786">
    <property type="component" value="Unassembled WGS sequence"/>
</dbReference>
<organism evidence="1 2">
    <name type="scientific">Georgfuchsia toluolica</name>
    <dbReference type="NCBI Taxonomy" id="424218"/>
    <lineage>
        <taxon>Bacteria</taxon>
        <taxon>Pseudomonadati</taxon>
        <taxon>Pseudomonadota</taxon>
        <taxon>Betaproteobacteria</taxon>
        <taxon>Nitrosomonadales</taxon>
        <taxon>Sterolibacteriaceae</taxon>
        <taxon>Georgfuchsia</taxon>
    </lineage>
</organism>
<evidence type="ECO:0000313" key="2">
    <source>
        <dbReference type="Proteomes" id="UP000742786"/>
    </source>
</evidence>
<proteinExistence type="predicted"/>
<evidence type="ECO:0000313" key="1">
    <source>
        <dbReference type="EMBL" id="CAG4883246.1"/>
    </source>
</evidence>
<dbReference type="AlphaFoldDB" id="A0A916J3E9"/>